<dbReference type="Pfam" id="PF00072">
    <property type="entry name" value="Response_reg"/>
    <property type="match status" value="1"/>
</dbReference>
<evidence type="ECO:0000256" key="3">
    <source>
        <dbReference type="SAM" id="MobiDB-lite"/>
    </source>
</evidence>
<dbReference type="PROSITE" id="PS50110">
    <property type="entry name" value="RESPONSE_REGULATORY"/>
    <property type="match status" value="1"/>
</dbReference>
<dbReference type="SUPFAM" id="SSF52172">
    <property type="entry name" value="CheY-like"/>
    <property type="match status" value="1"/>
</dbReference>
<sequence length="142" mass="15530">MATVLVAENEPQIAFGLNLIYTRAGYRTHLVTTGPETLECIRSAPPDVLVMNPHLPDVDGLDICRHLKAGPETADLPILLISARYTHAEAAAARASGADDYIAKPFKNAELLDRTETLLRRRPGHASSRSEPPIGVEVQWRP</sequence>
<gene>
    <name evidence="5" type="ORF">GCM10020369_09730</name>
</gene>
<comment type="caution">
    <text evidence="2">Lacks conserved residue(s) required for the propagation of feature annotation.</text>
</comment>
<comment type="caution">
    <text evidence="5">The sequence shown here is derived from an EMBL/GenBank/DDBJ whole genome shotgun (WGS) entry which is preliminary data.</text>
</comment>
<proteinExistence type="predicted"/>
<feature type="domain" description="Response regulatory" evidence="4">
    <location>
        <begin position="3"/>
        <end position="119"/>
    </location>
</feature>
<reference evidence="6" key="1">
    <citation type="journal article" date="2019" name="Int. J. Syst. Evol. Microbiol.">
        <title>The Global Catalogue of Microorganisms (GCM) 10K type strain sequencing project: providing services to taxonomists for standard genome sequencing and annotation.</title>
        <authorList>
            <consortium name="The Broad Institute Genomics Platform"/>
            <consortium name="The Broad Institute Genome Sequencing Center for Infectious Disease"/>
            <person name="Wu L."/>
            <person name="Ma J."/>
        </authorList>
    </citation>
    <scope>NUCLEOTIDE SEQUENCE [LARGE SCALE GENOMIC DNA]</scope>
    <source>
        <strain evidence="6">JCM 9458</strain>
    </source>
</reference>
<evidence type="ECO:0000256" key="2">
    <source>
        <dbReference type="PROSITE-ProRule" id="PRU00169"/>
    </source>
</evidence>
<dbReference type="EMBL" id="BAAAYN010000006">
    <property type="protein sequence ID" value="GAA3383537.1"/>
    <property type="molecule type" value="Genomic_DNA"/>
</dbReference>
<keyword evidence="6" id="KW-1185">Reference proteome</keyword>
<dbReference type="InterPro" id="IPR001789">
    <property type="entry name" value="Sig_transdc_resp-reg_receiver"/>
</dbReference>
<evidence type="ECO:0000313" key="6">
    <source>
        <dbReference type="Proteomes" id="UP001501676"/>
    </source>
</evidence>
<dbReference type="SMART" id="SM00448">
    <property type="entry name" value="REC"/>
    <property type="match status" value="1"/>
</dbReference>
<dbReference type="InterPro" id="IPR050595">
    <property type="entry name" value="Bact_response_regulator"/>
</dbReference>
<evidence type="ECO:0000313" key="5">
    <source>
        <dbReference type="EMBL" id="GAA3383537.1"/>
    </source>
</evidence>
<dbReference type="RefSeq" id="WP_345726738.1">
    <property type="nucleotide sequence ID" value="NZ_BAAAYN010000006.1"/>
</dbReference>
<feature type="region of interest" description="Disordered" evidence="3">
    <location>
        <begin position="121"/>
        <end position="142"/>
    </location>
</feature>
<organism evidence="5 6">
    <name type="scientific">Cryptosporangium minutisporangium</name>
    <dbReference type="NCBI Taxonomy" id="113569"/>
    <lineage>
        <taxon>Bacteria</taxon>
        <taxon>Bacillati</taxon>
        <taxon>Actinomycetota</taxon>
        <taxon>Actinomycetes</taxon>
        <taxon>Cryptosporangiales</taxon>
        <taxon>Cryptosporangiaceae</taxon>
        <taxon>Cryptosporangium</taxon>
    </lineage>
</organism>
<dbReference type="PANTHER" id="PTHR44591">
    <property type="entry name" value="STRESS RESPONSE REGULATOR PROTEIN 1"/>
    <property type="match status" value="1"/>
</dbReference>
<evidence type="ECO:0000259" key="4">
    <source>
        <dbReference type="PROSITE" id="PS50110"/>
    </source>
</evidence>
<accession>A0ABP6SSB2</accession>
<dbReference type="Proteomes" id="UP001501676">
    <property type="component" value="Unassembled WGS sequence"/>
</dbReference>
<dbReference type="InterPro" id="IPR011006">
    <property type="entry name" value="CheY-like_superfamily"/>
</dbReference>
<keyword evidence="1" id="KW-0597">Phosphoprotein</keyword>
<name>A0ABP6SSB2_9ACTN</name>
<dbReference type="PANTHER" id="PTHR44591:SF3">
    <property type="entry name" value="RESPONSE REGULATORY DOMAIN-CONTAINING PROTEIN"/>
    <property type="match status" value="1"/>
</dbReference>
<evidence type="ECO:0000256" key="1">
    <source>
        <dbReference type="ARBA" id="ARBA00022553"/>
    </source>
</evidence>
<protein>
    <recommendedName>
        <fullName evidence="4">Response regulatory domain-containing protein</fullName>
    </recommendedName>
</protein>
<dbReference type="Gene3D" id="3.40.50.2300">
    <property type="match status" value="1"/>
</dbReference>